<keyword evidence="11" id="KW-0479">Metal-binding</keyword>
<evidence type="ECO:0000256" key="9">
    <source>
        <dbReference type="ARBA" id="ARBA00023049"/>
    </source>
</evidence>
<evidence type="ECO:0000256" key="7">
    <source>
        <dbReference type="ARBA" id="ARBA00022833"/>
    </source>
</evidence>
<dbReference type="InterPro" id="IPR004387">
    <property type="entry name" value="Pept_M50_Zn"/>
</dbReference>
<feature type="domain" description="PDZ" evidence="12">
    <location>
        <begin position="113"/>
        <end position="185"/>
    </location>
</feature>
<dbReference type="NCBIfam" id="TIGR00054">
    <property type="entry name" value="RIP metalloprotease RseP"/>
    <property type="match status" value="1"/>
</dbReference>
<evidence type="ECO:0000256" key="10">
    <source>
        <dbReference type="ARBA" id="ARBA00023136"/>
    </source>
</evidence>
<comment type="similarity">
    <text evidence="3 11">Belongs to the peptidase M50B family.</text>
</comment>
<dbReference type="RefSeq" id="WP_153713471.1">
    <property type="nucleotide sequence ID" value="NZ_CP045871.1"/>
</dbReference>
<dbReference type="EMBL" id="CP045871">
    <property type="protein sequence ID" value="QGG79967.1"/>
    <property type="molecule type" value="Genomic_DNA"/>
</dbReference>
<evidence type="ECO:0000256" key="4">
    <source>
        <dbReference type="ARBA" id="ARBA00022670"/>
    </source>
</evidence>
<dbReference type="CDD" id="cd06163">
    <property type="entry name" value="S2P-M50_PDZ_RseP-like"/>
    <property type="match status" value="2"/>
</dbReference>
<comment type="cofactor">
    <cofactor evidence="1 11">
        <name>Zn(2+)</name>
        <dbReference type="ChEBI" id="CHEBI:29105"/>
    </cofactor>
</comment>
<feature type="domain" description="PDZ" evidence="12">
    <location>
        <begin position="208"/>
        <end position="277"/>
    </location>
</feature>
<dbReference type="InterPro" id="IPR036034">
    <property type="entry name" value="PDZ_sf"/>
</dbReference>
<accession>A0A5Q2QD92</accession>
<sequence length="444" mass="47472">MSLTMLFSTLTALGVLITVHEFGHFWVARRCGVRVLTFSIGFGPTVLRWHDARGTEYRIAALPLGGYVKMLDSREGTVEAAAYAESFDHKTLGQRAAIVAAGPGINFAFAVLMYFVLALAGREVVAPVLGDIEPGTAAERAGLVSGLEIVEVNGRAASSWQDVGLYILGDAGEAQGVELALKRPGEAVVLTRTLDVSGLSGELINPLQQLGITPWSPRIDPVVRETVDASPAAMAGLLPGDRIVRIDGRLIDGWDDLVDTVSAAPGRALLIELMRDGERLERSLIPAPSDQDPSVGRIGVYPQSPDIPDDYLRLERSGFIGAIGEGFVRTWEMSVFTVEAMFKMLTGVLSPANLSGPISIAKVATASAESGLLPYLGFLALLSVSLGVLNLMPIPVLDGGHLLWYAIEAITRRPVPEHIQALGMRVGMTLIMGLMMVAFYNDLT</sequence>
<dbReference type="CDD" id="cd23081">
    <property type="entry name" value="cpPDZ_EcRseP-like"/>
    <property type="match status" value="1"/>
</dbReference>
<dbReference type="GO" id="GO:0046872">
    <property type="term" value="F:metal ion binding"/>
    <property type="evidence" value="ECO:0007669"/>
    <property type="project" value="UniProtKB-KW"/>
</dbReference>
<keyword evidence="10 11" id="KW-0472">Membrane</keyword>
<dbReference type="InterPro" id="IPR001478">
    <property type="entry name" value="PDZ"/>
</dbReference>
<evidence type="ECO:0000256" key="1">
    <source>
        <dbReference type="ARBA" id="ARBA00001947"/>
    </source>
</evidence>
<keyword evidence="6 11" id="KW-0378">Hydrolase</keyword>
<proteinExistence type="inferred from homology"/>
<evidence type="ECO:0000256" key="8">
    <source>
        <dbReference type="ARBA" id="ARBA00022989"/>
    </source>
</evidence>
<evidence type="ECO:0000256" key="6">
    <source>
        <dbReference type="ARBA" id="ARBA00022801"/>
    </source>
</evidence>
<dbReference type="GO" id="GO:0006508">
    <property type="term" value="P:proteolysis"/>
    <property type="evidence" value="ECO:0007669"/>
    <property type="project" value="UniProtKB-KW"/>
</dbReference>
<evidence type="ECO:0000313" key="14">
    <source>
        <dbReference type="Proteomes" id="UP000388235"/>
    </source>
</evidence>
<keyword evidence="5 11" id="KW-0812">Transmembrane</keyword>
<dbReference type="GO" id="GO:0016020">
    <property type="term" value="C:membrane"/>
    <property type="evidence" value="ECO:0007669"/>
    <property type="project" value="UniProtKB-SubCell"/>
</dbReference>
<dbReference type="SMART" id="SM00228">
    <property type="entry name" value="PDZ"/>
    <property type="match status" value="2"/>
</dbReference>
<organism evidence="13 14">
    <name type="scientific">Litorivicinus lipolyticus</name>
    <dbReference type="NCBI Taxonomy" id="418701"/>
    <lineage>
        <taxon>Bacteria</taxon>
        <taxon>Pseudomonadati</taxon>
        <taxon>Pseudomonadota</taxon>
        <taxon>Gammaproteobacteria</taxon>
        <taxon>Oceanospirillales</taxon>
        <taxon>Litorivicinaceae</taxon>
        <taxon>Litorivicinus</taxon>
    </lineage>
</organism>
<dbReference type="InterPro" id="IPR041489">
    <property type="entry name" value="PDZ_6"/>
</dbReference>
<dbReference type="Gene3D" id="2.30.42.10">
    <property type="match status" value="2"/>
</dbReference>
<keyword evidence="7 11" id="KW-0862">Zinc</keyword>
<dbReference type="PANTHER" id="PTHR42837:SF2">
    <property type="entry name" value="MEMBRANE METALLOPROTEASE ARASP2, CHLOROPLASTIC-RELATED"/>
    <property type="match status" value="1"/>
</dbReference>
<keyword evidence="4 13" id="KW-0645">Protease</keyword>
<name>A0A5Q2QD92_9GAMM</name>
<evidence type="ECO:0000256" key="3">
    <source>
        <dbReference type="ARBA" id="ARBA00007931"/>
    </source>
</evidence>
<dbReference type="InterPro" id="IPR008915">
    <property type="entry name" value="Peptidase_M50"/>
</dbReference>
<dbReference type="Proteomes" id="UP000388235">
    <property type="component" value="Chromosome"/>
</dbReference>
<keyword evidence="9 11" id="KW-0482">Metalloprotease</keyword>
<dbReference type="OrthoDB" id="9782003at2"/>
<evidence type="ECO:0000256" key="2">
    <source>
        <dbReference type="ARBA" id="ARBA00004141"/>
    </source>
</evidence>
<keyword evidence="8 11" id="KW-1133">Transmembrane helix</keyword>
<dbReference type="EC" id="3.4.24.-" evidence="11"/>
<gene>
    <name evidence="13" type="primary">rseP</name>
    <name evidence="13" type="ORF">GH975_04980</name>
</gene>
<protein>
    <recommendedName>
        <fullName evidence="11">Zinc metalloprotease</fullName>
        <ecNumber evidence="11">3.4.24.-</ecNumber>
    </recommendedName>
</protein>
<dbReference type="PANTHER" id="PTHR42837">
    <property type="entry name" value="REGULATOR OF SIGMA-E PROTEASE RSEP"/>
    <property type="match status" value="1"/>
</dbReference>
<dbReference type="Pfam" id="PF02163">
    <property type="entry name" value="Peptidase_M50"/>
    <property type="match status" value="1"/>
</dbReference>
<dbReference type="KEGG" id="llp:GH975_04980"/>
<feature type="transmembrane region" description="Helical" evidence="11">
    <location>
        <begin position="372"/>
        <end position="392"/>
    </location>
</feature>
<feature type="transmembrane region" description="Helical" evidence="11">
    <location>
        <begin position="422"/>
        <end position="440"/>
    </location>
</feature>
<dbReference type="Pfam" id="PF17820">
    <property type="entry name" value="PDZ_6"/>
    <property type="match status" value="1"/>
</dbReference>
<dbReference type="SUPFAM" id="SSF50156">
    <property type="entry name" value="PDZ domain-like"/>
    <property type="match status" value="2"/>
</dbReference>
<dbReference type="GO" id="GO:0004222">
    <property type="term" value="F:metalloendopeptidase activity"/>
    <property type="evidence" value="ECO:0007669"/>
    <property type="project" value="InterPro"/>
</dbReference>
<dbReference type="AlphaFoldDB" id="A0A5Q2QD92"/>
<evidence type="ECO:0000256" key="5">
    <source>
        <dbReference type="ARBA" id="ARBA00022692"/>
    </source>
</evidence>
<evidence type="ECO:0000259" key="12">
    <source>
        <dbReference type="SMART" id="SM00228"/>
    </source>
</evidence>
<evidence type="ECO:0000313" key="13">
    <source>
        <dbReference type="EMBL" id="QGG79967.1"/>
    </source>
</evidence>
<evidence type="ECO:0000256" key="11">
    <source>
        <dbReference type="RuleBase" id="RU362031"/>
    </source>
</evidence>
<comment type="subcellular location">
    <subcellularLocation>
        <location evidence="2">Membrane</location>
        <topology evidence="2">Multi-pass membrane protein</topology>
    </subcellularLocation>
</comment>
<keyword evidence="14" id="KW-1185">Reference proteome</keyword>
<reference evidence="13 14" key="1">
    <citation type="submission" date="2019-11" db="EMBL/GenBank/DDBJ databases">
        <authorList>
            <person name="Khan S.A."/>
            <person name="Jeon C.O."/>
            <person name="Chun B.H."/>
        </authorList>
    </citation>
    <scope>NUCLEOTIDE SEQUENCE [LARGE SCALE GENOMIC DNA]</scope>
    <source>
        <strain evidence="13 14">IMCC 1097</strain>
    </source>
</reference>